<name>A0A1Y1INM3_KLENI</name>
<feature type="region of interest" description="Disordered" evidence="1">
    <location>
        <begin position="453"/>
        <end position="474"/>
    </location>
</feature>
<feature type="region of interest" description="Disordered" evidence="1">
    <location>
        <begin position="238"/>
        <end position="263"/>
    </location>
</feature>
<dbReference type="EMBL" id="DF237565">
    <property type="protein sequence ID" value="GAQ90227.1"/>
    <property type="molecule type" value="Genomic_DNA"/>
</dbReference>
<protein>
    <submittedName>
        <fullName evidence="2">Uncharacterized protein</fullName>
    </submittedName>
</protein>
<feature type="compositionally biased region" description="Low complexity" evidence="1">
    <location>
        <begin position="458"/>
        <end position="474"/>
    </location>
</feature>
<proteinExistence type="predicted"/>
<feature type="region of interest" description="Disordered" evidence="1">
    <location>
        <begin position="551"/>
        <end position="625"/>
    </location>
</feature>
<keyword evidence="3" id="KW-1185">Reference proteome</keyword>
<organism evidence="2 3">
    <name type="scientific">Klebsormidium nitens</name>
    <name type="common">Green alga</name>
    <name type="synonym">Ulothrix nitens</name>
    <dbReference type="NCBI Taxonomy" id="105231"/>
    <lineage>
        <taxon>Eukaryota</taxon>
        <taxon>Viridiplantae</taxon>
        <taxon>Streptophyta</taxon>
        <taxon>Klebsormidiophyceae</taxon>
        <taxon>Klebsormidiales</taxon>
        <taxon>Klebsormidiaceae</taxon>
        <taxon>Klebsormidium</taxon>
    </lineage>
</organism>
<sequence>MGKKESVTELPIGTPIWIFWDDDQTFYRGQVGGFKDDGTKMTVLYPENEEQEDIDIADFEDGSIVFSLEDPTKEQARSSAAVFEVAEVRGGRVSQSGNPVIQQLRKLGKAMHDIEDRLPVEALVTESDSIWQVWRTSVATSKTVEDLAMMLVFLSQEIKPNVTTQWWSEEAQYWRVSAASARSPDELQEDIMELLTMGIDWEAAKSFFPPPTEPYPEGTAPPTPRKHRVTLLEPRKRRKFESMRPGGATRVGPPKPKKALQNGEKHTLMLKRLGKLQKGAKKLKMARVGGAEESGLPRVPKKKLKRKREDGEGGPIKRPKSAGKKVGGPPRPPLVMPALPPLGEKLSAEGLDAKDGAVPATVPVVCNGTQADYIPAQHMVACRCAQCGAAGKLLTCQQYEAHTGSRAKKWKETIRLAALPGTRLSEWLSLMEKKGASGVAFVAIEKKRVKALTSPTNGAAPRGDGPASGAGAANADAAKLRKAFAAQLAKEQKKPAADVTPPAPAGGASARADVAPPASSTISANDDVGGRMGGAGAGGLSAAVAEDHMRTDGGAEGRNAQNDLRPGGSTFQEGVSGTLGVSSTLGVSGSLNQVEESGPGREGVENGGLWAQEERPGSPDEDPLTWFKETYVSPRGGSQSAAGLSTFMPLDDLLPGLGTQDASLGEQTAGAQLGLSDSSLRDQRG</sequence>
<accession>A0A1Y1INM3</accession>
<feature type="compositionally biased region" description="Low complexity" evidence="1">
    <location>
        <begin position="574"/>
        <end position="591"/>
    </location>
</feature>
<feature type="region of interest" description="Disordered" evidence="1">
    <location>
        <begin position="652"/>
        <end position="685"/>
    </location>
</feature>
<feature type="compositionally biased region" description="Low complexity" evidence="1">
    <location>
        <begin position="505"/>
        <end position="516"/>
    </location>
</feature>
<dbReference type="AlphaFoldDB" id="A0A1Y1INM3"/>
<dbReference type="OrthoDB" id="546371at2759"/>
<feature type="compositionally biased region" description="Polar residues" evidence="1">
    <location>
        <begin position="660"/>
        <end position="678"/>
    </location>
</feature>
<feature type="region of interest" description="Disordered" evidence="1">
    <location>
        <begin position="285"/>
        <end position="333"/>
    </location>
</feature>
<evidence type="ECO:0000256" key="1">
    <source>
        <dbReference type="SAM" id="MobiDB-lite"/>
    </source>
</evidence>
<evidence type="ECO:0000313" key="3">
    <source>
        <dbReference type="Proteomes" id="UP000054558"/>
    </source>
</evidence>
<gene>
    <name evidence="2" type="ORF">KFL_006160010</name>
</gene>
<evidence type="ECO:0000313" key="2">
    <source>
        <dbReference type="EMBL" id="GAQ90227.1"/>
    </source>
</evidence>
<dbReference type="STRING" id="105231.A0A1Y1INM3"/>
<feature type="region of interest" description="Disordered" evidence="1">
    <location>
        <begin position="487"/>
        <end position="534"/>
    </location>
</feature>
<reference evidence="2 3" key="1">
    <citation type="journal article" date="2014" name="Nat. Commun.">
        <title>Klebsormidium flaccidum genome reveals primary factors for plant terrestrial adaptation.</title>
        <authorList>
            <person name="Hori K."/>
            <person name="Maruyama F."/>
            <person name="Fujisawa T."/>
            <person name="Togashi T."/>
            <person name="Yamamoto N."/>
            <person name="Seo M."/>
            <person name="Sato S."/>
            <person name="Yamada T."/>
            <person name="Mori H."/>
            <person name="Tajima N."/>
            <person name="Moriyama T."/>
            <person name="Ikeuchi M."/>
            <person name="Watanabe M."/>
            <person name="Wada H."/>
            <person name="Kobayashi K."/>
            <person name="Saito M."/>
            <person name="Masuda T."/>
            <person name="Sasaki-Sekimoto Y."/>
            <person name="Mashiguchi K."/>
            <person name="Awai K."/>
            <person name="Shimojima M."/>
            <person name="Masuda S."/>
            <person name="Iwai M."/>
            <person name="Nobusawa T."/>
            <person name="Narise T."/>
            <person name="Kondo S."/>
            <person name="Saito H."/>
            <person name="Sato R."/>
            <person name="Murakawa M."/>
            <person name="Ihara Y."/>
            <person name="Oshima-Yamada Y."/>
            <person name="Ohtaka K."/>
            <person name="Satoh M."/>
            <person name="Sonobe K."/>
            <person name="Ishii M."/>
            <person name="Ohtani R."/>
            <person name="Kanamori-Sato M."/>
            <person name="Honoki R."/>
            <person name="Miyazaki D."/>
            <person name="Mochizuki H."/>
            <person name="Umetsu J."/>
            <person name="Higashi K."/>
            <person name="Shibata D."/>
            <person name="Kamiya Y."/>
            <person name="Sato N."/>
            <person name="Nakamura Y."/>
            <person name="Tabata S."/>
            <person name="Ida S."/>
            <person name="Kurokawa K."/>
            <person name="Ohta H."/>
        </authorList>
    </citation>
    <scope>NUCLEOTIDE SEQUENCE [LARGE SCALE GENOMIC DNA]</scope>
    <source>
        <strain evidence="2 3">NIES-2285</strain>
    </source>
</reference>
<dbReference type="Proteomes" id="UP000054558">
    <property type="component" value="Unassembled WGS sequence"/>
</dbReference>